<comment type="caution">
    <text evidence="1">The sequence shown here is derived from an EMBL/GenBank/DDBJ whole genome shotgun (WGS) entry which is preliminary data.</text>
</comment>
<dbReference type="InterPro" id="IPR001387">
    <property type="entry name" value="Cro/C1-type_HTH"/>
</dbReference>
<sequence length="440" mass="47716">MADRRHPPNRLLSWERLQRGWSYDEVADRIRTEMSRCQETDTGLSANTVRRWETGERWPDPRYRKHLVTIFSKPATELGLLTPEELDVRPEAETIAEFRRLCEIMTGESSDGVSRSQVLRGILGLGALPMISPLLALAPDAAEAALPAGDPAAYSTIAACHRKMYWSSPARPLYEASYAHTQLGLDLVRGSTGSAKTAFATSLAESALLTARLAFFDLGRPAIADRCFDVALSATREAGDHSLAVAVIGHMAFVPIFGHQPEHARSLLDAARQHTWHGVHPAVRAWLHCTASEAEARAGAGASSRHHIDLATAALDTAGTADVETPTWLDFFDAGRLQSFAGYSALIGGDRAEAAVRLSSALDLLGPEAGKQRSVVLADLAACHAGDGDQQADYLNRALDAVEREWYGTGLNRVREVRAQLGDSPLGRELDERIGTLTLV</sequence>
<dbReference type="GO" id="GO:0003677">
    <property type="term" value="F:DNA binding"/>
    <property type="evidence" value="ECO:0007669"/>
    <property type="project" value="InterPro"/>
</dbReference>
<reference evidence="1 2" key="1">
    <citation type="submission" date="2021-01" db="EMBL/GenBank/DDBJ databases">
        <title>Whole genome shotgun sequence of Catellatospora chokoriensis NBRC 107358.</title>
        <authorList>
            <person name="Komaki H."/>
            <person name="Tamura T."/>
        </authorList>
    </citation>
    <scope>NUCLEOTIDE SEQUENCE [LARGE SCALE GENOMIC DNA]</scope>
    <source>
        <strain evidence="1 2">NBRC 107358</strain>
    </source>
</reference>
<keyword evidence="2" id="KW-1185">Reference proteome</keyword>
<dbReference type="EMBL" id="BONG01000023">
    <property type="protein sequence ID" value="GIF90429.1"/>
    <property type="molecule type" value="Genomic_DNA"/>
</dbReference>
<organism evidence="1 2">
    <name type="scientific">Catellatospora chokoriensis</name>
    <dbReference type="NCBI Taxonomy" id="310353"/>
    <lineage>
        <taxon>Bacteria</taxon>
        <taxon>Bacillati</taxon>
        <taxon>Actinomycetota</taxon>
        <taxon>Actinomycetes</taxon>
        <taxon>Micromonosporales</taxon>
        <taxon>Micromonosporaceae</taxon>
        <taxon>Catellatospora</taxon>
    </lineage>
</organism>
<proteinExistence type="predicted"/>
<dbReference type="CDD" id="cd00093">
    <property type="entry name" value="HTH_XRE"/>
    <property type="match status" value="1"/>
</dbReference>
<evidence type="ECO:0008006" key="3">
    <source>
        <dbReference type="Google" id="ProtNLM"/>
    </source>
</evidence>
<accession>A0A8J3K8G4</accession>
<dbReference type="Proteomes" id="UP000619293">
    <property type="component" value="Unassembled WGS sequence"/>
</dbReference>
<protein>
    <recommendedName>
        <fullName evidence="3">HTH cro/C1-type domain-containing protein</fullName>
    </recommendedName>
</protein>
<dbReference type="Gene3D" id="1.10.260.40">
    <property type="entry name" value="lambda repressor-like DNA-binding domains"/>
    <property type="match status" value="1"/>
</dbReference>
<name>A0A8J3K8G4_9ACTN</name>
<dbReference type="RefSeq" id="WP_191842643.1">
    <property type="nucleotide sequence ID" value="NZ_BAAALB010000024.1"/>
</dbReference>
<dbReference type="SUPFAM" id="SSF47413">
    <property type="entry name" value="lambda repressor-like DNA-binding domains"/>
    <property type="match status" value="1"/>
</dbReference>
<evidence type="ECO:0000313" key="2">
    <source>
        <dbReference type="Proteomes" id="UP000619293"/>
    </source>
</evidence>
<gene>
    <name evidence="1" type="ORF">Cch02nite_38730</name>
</gene>
<dbReference type="AlphaFoldDB" id="A0A8J3K8G4"/>
<evidence type="ECO:0000313" key="1">
    <source>
        <dbReference type="EMBL" id="GIF90429.1"/>
    </source>
</evidence>
<dbReference type="InterPro" id="IPR010982">
    <property type="entry name" value="Lambda_DNA-bd_dom_sf"/>
</dbReference>